<dbReference type="InterPro" id="IPR058655">
    <property type="entry name" value="Mok11-14/Ags1-like"/>
</dbReference>
<dbReference type="OrthoDB" id="2905887at2759"/>
<dbReference type="AlphaFoldDB" id="A0A6A4GMR5"/>
<keyword evidence="1" id="KW-0812">Transmembrane</keyword>
<reference evidence="3" key="1">
    <citation type="journal article" date="2019" name="Environ. Microbiol.">
        <title>Fungal ecological strategies reflected in gene transcription - a case study of two litter decomposers.</title>
        <authorList>
            <person name="Barbi F."/>
            <person name="Kohler A."/>
            <person name="Barry K."/>
            <person name="Baskaran P."/>
            <person name="Daum C."/>
            <person name="Fauchery L."/>
            <person name="Ihrmark K."/>
            <person name="Kuo A."/>
            <person name="LaButti K."/>
            <person name="Lipzen A."/>
            <person name="Morin E."/>
            <person name="Grigoriev I.V."/>
            <person name="Henrissat B."/>
            <person name="Lindahl B."/>
            <person name="Martin F."/>
        </authorList>
    </citation>
    <scope>NUCLEOTIDE SEQUENCE</scope>
    <source>
        <strain evidence="3">JB14</strain>
    </source>
</reference>
<dbReference type="PANTHER" id="PTHR47182:SF2">
    <property type="entry name" value="CELL WALL ALPHA-1,3-GLUCAN SYNTHASE AGS1"/>
    <property type="match status" value="1"/>
</dbReference>
<evidence type="ECO:0000259" key="2">
    <source>
        <dbReference type="Pfam" id="PF26127"/>
    </source>
</evidence>
<keyword evidence="1" id="KW-0472">Membrane</keyword>
<name>A0A6A4GMR5_9AGAR</name>
<keyword evidence="4" id="KW-1185">Reference proteome</keyword>
<protein>
    <recommendedName>
        <fullName evidence="2">Cell wall alpha-1,3-glucan synthase Mok11-14/Ags1-like transmembrane domain-containing protein</fullName>
    </recommendedName>
</protein>
<keyword evidence="1" id="KW-1133">Transmembrane helix</keyword>
<feature type="domain" description="Cell wall alpha-1,3-glucan synthase Mok11-14/Ags1-like transmembrane" evidence="2">
    <location>
        <begin position="37"/>
        <end position="138"/>
    </location>
</feature>
<proteinExistence type="predicted"/>
<dbReference type="GO" id="GO:0070600">
    <property type="term" value="P:fungal-type cell wall (1-&gt;3)-alpha-glucan biosynthetic process"/>
    <property type="evidence" value="ECO:0007669"/>
    <property type="project" value="TreeGrafter"/>
</dbReference>
<gene>
    <name evidence="3" type="ORF">BT96DRAFT_1005962</name>
</gene>
<organism evidence="3 4">
    <name type="scientific">Gymnopus androsaceus JB14</name>
    <dbReference type="NCBI Taxonomy" id="1447944"/>
    <lineage>
        <taxon>Eukaryota</taxon>
        <taxon>Fungi</taxon>
        <taxon>Dikarya</taxon>
        <taxon>Basidiomycota</taxon>
        <taxon>Agaricomycotina</taxon>
        <taxon>Agaricomycetes</taxon>
        <taxon>Agaricomycetidae</taxon>
        <taxon>Agaricales</taxon>
        <taxon>Marasmiineae</taxon>
        <taxon>Omphalotaceae</taxon>
        <taxon>Gymnopus</taxon>
    </lineage>
</organism>
<sequence length="138" mass="15719">MAFLCRLLPTNPSQGSQFPENAFPLKDCHLVPRFGCFAKPYGQNWHSLWNSELPTWQILLLVLTFFIGVWSLMLFLLTHFSKTHTWLLPVFAVGLGAPRWCQILWGTSGIAYYVPWAHNGGPYLAIGLWLWLGVLDSV</sequence>
<dbReference type="PANTHER" id="PTHR47182">
    <property type="entry name" value="CELL WALL ALPHA-1,3-GLUCAN SYNTHASE AGS1-RELATED"/>
    <property type="match status" value="1"/>
</dbReference>
<evidence type="ECO:0000313" key="4">
    <source>
        <dbReference type="Proteomes" id="UP000799118"/>
    </source>
</evidence>
<dbReference type="Pfam" id="PF26127">
    <property type="entry name" value="12TM_Mok13"/>
    <property type="match status" value="1"/>
</dbReference>
<dbReference type="Proteomes" id="UP000799118">
    <property type="component" value="Unassembled WGS sequence"/>
</dbReference>
<dbReference type="GO" id="GO:0047657">
    <property type="term" value="F:alpha-1,3-glucan synthase activity"/>
    <property type="evidence" value="ECO:0007669"/>
    <property type="project" value="TreeGrafter"/>
</dbReference>
<feature type="transmembrane region" description="Helical" evidence="1">
    <location>
        <begin position="56"/>
        <end position="77"/>
    </location>
</feature>
<accession>A0A6A4GMR5</accession>
<dbReference type="InterPro" id="IPR058654">
    <property type="entry name" value="Mok11-14/Ags1-like_TM"/>
</dbReference>
<dbReference type="GO" id="GO:0009277">
    <property type="term" value="C:fungal-type cell wall"/>
    <property type="evidence" value="ECO:0007669"/>
    <property type="project" value="TreeGrafter"/>
</dbReference>
<evidence type="ECO:0000313" key="3">
    <source>
        <dbReference type="EMBL" id="KAE9386577.1"/>
    </source>
</evidence>
<evidence type="ECO:0000256" key="1">
    <source>
        <dbReference type="SAM" id="Phobius"/>
    </source>
</evidence>
<dbReference type="EMBL" id="ML769867">
    <property type="protein sequence ID" value="KAE9386577.1"/>
    <property type="molecule type" value="Genomic_DNA"/>
</dbReference>